<feature type="coiled-coil region" evidence="1">
    <location>
        <begin position="63"/>
        <end position="120"/>
    </location>
</feature>
<dbReference type="Proteomes" id="UP000094819">
    <property type="component" value="Unassembled WGS sequence"/>
</dbReference>
<protein>
    <submittedName>
        <fullName evidence="3">Uncharacterized protein</fullName>
    </submittedName>
</protein>
<evidence type="ECO:0000256" key="1">
    <source>
        <dbReference type="SAM" id="Coils"/>
    </source>
</evidence>
<evidence type="ECO:0000313" key="4">
    <source>
        <dbReference type="Proteomes" id="UP000094819"/>
    </source>
</evidence>
<sequence>MSSQNTNTHISQDASTYSSHPGISRKNTNTSFSSQHSGHTRPSVVQRNSGTETFGNKISKESVEDLRSQAFELEHQLAREENKFKSLTKQSERHSLQKTIDELKARLALTERKVKLASSDWVPEEDEEDRVTW</sequence>
<organism evidence="3 4">
    <name type="scientific">Cryptococcus wingfieldii CBS 7118</name>
    <dbReference type="NCBI Taxonomy" id="1295528"/>
    <lineage>
        <taxon>Eukaryota</taxon>
        <taxon>Fungi</taxon>
        <taxon>Dikarya</taxon>
        <taxon>Basidiomycota</taxon>
        <taxon>Agaricomycotina</taxon>
        <taxon>Tremellomycetes</taxon>
        <taxon>Tremellales</taxon>
        <taxon>Cryptococcaceae</taxon>
        <taxon>Cryptococcus</taxon>
    </lineage>
</organism>
<feature type="region of interest" description="Disordered" evidence="2">
    <location>
        <begin position="1"/>
        <end position="61"/>
    </location>
</feature>
<comment type="caution">
    <text evidence="3">The sequence shown here is derived from an EMBL/GenBank/DDBJ whole genome shotgun (WGS) entry which is preliminary data.</text>
</comment>
<evidence type="ECO:0000313" key="3">
    <source>
        <dbReference type="EMBL" id="ODO03535.1"/>
    </source>
</evidence>
<feature type="compositionally biased region" description="Polar residues" evidence="2">
    <location>
        <begin position="43"/>
        <end position="56"/>
    </location>
</feature>
<evidence type="ECO:0000256" key="2">
    <source>
        <dbReference type="SAM" id="MobiDB-lite"/>
    </source>
</evidence>
<keyword evidence="4" id="KW-1185">Reference proteome</keyword>
<dbReference type="RefSeq" id="XP_019033586.1">
    <property type="nucleotide sequence ID" value="XM_019174534.1"/>
</dbReference>
<reference evidence="3 4" key="1">
    <citation type="submission" date="2016-06" db="EMBL/GenBank/DDBJ databases">
        <title>Evolution of pathogenesis and genome organization in the Tremellales.</title>
        <authorList>
            <person name="Cuomo C."/>
            <person name="Litvintseva A."/>
            <person name="Heitman J."/>
            <person name="Chen Y."/>
            <person name="Sun S."/>
            <person name="Springer D."/>
            <person name="Dromer F."/>
            <person name="Young S."/>
            <person name="Zeng Q."/>
            <person name="Chapman S."/>
            <person name="Gujja S."/>
            <person name="Saif S."/>
            <person name="Birren B."/>
        </authorList>
    </citation>
    <scope>NUCLEOTIDE SEQUENCE [LARGE SCALE GENOMIC DNA]</scope>
    <source>
        <strain evidence="3 4">CBS 7118</strain>
    </source>
</reference>
<accession>A0A1E3JRR5</accession>
<dbReference type="EMBL" id="AWGH01000005">
    <property type="protein sequence ID" value="ODO03535.1"/>
    <property type="molecule type" value="Genomic_DNA"/>
</dbReference>
<dbReference type="GeneID" id="30191596"/>
<name>A0A1E3JRR5_9TREE</name>
<proteinExistence type="predicted"/>
<gene>
    <name evidence="3" type="ORF">L198_02383</name>
</gene>
<keyword evidence="1" id="KW-0175">Coiled coil</keyword>
<dbReference type="AlphaFoldDB" id="A0A1E3JRR5"/>
<feature type="compositionally biased region" description="Polar residues" evidence="2">
    <location>
        <begin position="1"/>
        <end position="37"/>
    </location>
</feature>